<dbReference type="OrthoDB" id="2061990at2"/>
<dbReference type="AlphaFoldDB" id="A0A1I1X2R1"/>
<name>A0A1I1X2R1_9ACTN</name>
<dbReference type="PANTHER" id="PTHR43441">
    <property type="entry name" value="RIBOSOMAL-PROTEIN-SERINE ACETYLTRANSFERASE"/>
    <property type="match status" value="1"/>
</dbReference>
<gene>
    <name evidence="2" type="ORF">SAMN05216251_101177</name>
</gene>
<dbReference type="GO" id="GO:1990189">
    <property type="term" value="F:protein N-terminal-serine acetyltransferase activity"/>
    <property type="evidence" value="ECO:0007669"/>
    <property type="project" value="TreeGrafter"/>
</dbReference>
<dbReference type="PROSITE" id="PS51186">
    <property type="entry name" value="GNAT"/>
    <property type="match status" value="1"/>
</dbReference>
<feature type="domain" description="N-acetyltransferase" evidence="1">
    <location>
        <begin position="15"/>
        <end position="176"/>
    </location>
</feature>
<dbReference type="EMBL" id="FONG01000001">
    <property type="protein sequence ID" value="SFE01705.1"/>
    <property type="molecule type" value="Genomic_DNA"/>
</dbReference>
<sequence>MGDIEELPVLPAGAYTLRRWETGDLHVVREVSADPLIPLITTVPAVYDDAAGRAFVARQWGRPATGQYPFVIARTADGRAVGNAGLRVISADRASVGYWVAPSARGAGAAGAGLRAITDWGLRELGIARLELYVEPWNTGSLRTAESAGYVREGLLRDWQRVGGELKDMLMYAALRRPR</sequence>
<dbReference type="STRING" id="380248.SAMN05216251_101177"/>
<dbReference type="Proteomes" id="UP000199323">
    <property type="component" value="Unassembled WGS sequence"/>
</dbReference>
<dbReference type="Gene3D" id="3.40.630.30">
    <property type="match status" value="1"/>
</dbReference>
<dbReference type="GO" id="GO:0005737">
    <property type="term" value="C:cytoplasm"/>
    <property type="evidence" value="ECO:0007669"/>
    <property type="project" value="TreeGrafter"/>
</dbReference>
<protein>
    <submittedName>
        <fullName evidence="2">Protein N-acetyltransferase, RimJ/RimL family</fullName>
    </submittedName>
</protein>
<reference evidence="2 3" key="1">
    <citation type="submission" date="2016-10" db="EMBL/GenBank/DDBJ databases">
        <authorList>
            <person name="de Groot N.N."/>
        </authorList>
    </citation>
    <scope>NUCLEOTIDE SEQUENCE [LARGE SCALE GENOMIC DNA]</scope>
    <source>
        <strain evidence="2 3">CGMCC 4.3510</strain>
    </source>
</reference>
<proteinExistence type="predicted"/>
<dbReference type="GO" id="GO:0008999">
    <property type="term" value="F:protein-N-terminal-alanine acetyltransferase activity"/>
    <property type="evidence" value="ECO:0007669"/>
    <property type="project" value="TreeGrafter"/>
</dbReference>
<evidence type="ECO:0000313" key="3">
    <source>
        <dbReference type="Proteomes" id="UP000199323"/>
    </source>
</evidence>
<keyword evidence="3" id="KW-1185">Reference proteome</keyword>
<evidence type="ECO:0000259" key="1">
    <source>
        <dbReference type="PROSITE" id="PS51186"/>
    </source>
</evidence>
<dbReference type="Pfam" id="PF13302">
    <property type="entry name" value="Acetyltransf_3"/>
    <property type="match status" value="1"/>
</dbReference>
<dbReference type="InterPro" id="IPR051908">
    <property type="entry name" value="Ribosomal_N-acetyltransferase"/>
</dbReference>
<dbReference type="PANTHER" id="PTHR43441:SF10">
    <property type="entry name" value="ACETYLTRANSFERASE"/>
    <property type="match status" value="1"/>
</dbReference>
<dbReference type="RefSeq" id="WP_093711342.1">
    <property type="nucleotide sequence ID" value="NZ_FONG01000001.1"/>
</dbReference>
<evidence type="ECO:0000313" key="2">
    <source>
        <dbReference type="EMBL" id="SFE01705.1"/>
    </source>
</evidence>
<keyword evidence="2" id="KW-0808">Transferase</keyword>
<dbReference type="InterPro" id="IPR000182">
    <property type="entry name" value="GNAT_dom"/>
</dbReference>
<organism evidence="2 3">
    <name type="scientific">Actinacidiphila alni</name>
    <dbReference type="NCBI Taxonomy" id="380248"/>
    <lineage>
        <taxon>Bacteria</taxon>
        <taxon>Bacillati</taxon>
        <taxon>Actinomycetota</taxon>
        <taxon>Actinomycetes</taxon>
        <taxon>Kitasatosporales</taxon>
        <taxon>Streptomycetaceae</taxon>
        <taxon>Actinacidiphila</taxon>
    </lineage>
</organism>
<dbReference type="InterPro" id="IPR016181">
    <property type="entry name" value="Acyl_CoA_acyltransferase"/>
</dbReference>
<accession>A0A1I1X2R1</accession>
<dbReference type="SUPFAM" id="SSF55729">
    <property type="entry name" value="Acyl-CoA N-acyltransferases (Nat)"/>
    <property type="match status" value="1"/>
</dbReference>